<dbReference type="PANTHER" id="PTHR24049:SF22">
    <property type="entry name" value="DROSOPHILA CRUMBS HOMOLOG"/>
    <property type="match status" value="1"/>
</dbReference>
<feature type="disulfide bond" evidence="6">
    <location>
        <begin position="128"/>
        <end position="137"/>
    </location>
</feature>
<dbReference type="FunFam" id="2.10.25.10:FF:000004">
    <property type="entry name" value="Neurogenic locus notch 1"/>
    <property type="match status" value="1"/>
</dbReference>
<proteinExistence type="predicted"/>
<comment type="caution">
    <text evidence="8">The sequence shown here is derived from an EMBL/GenBank/DDBJ whole genome shotgun (WGS) entry which is preliminary data.</text>
</comment>
<evidence type="ECO:0000256" key="1">
    <source>
        <dbReference type="ARBA" id="ARBA00022536"/>
    </source>
</evidence>
<organism evidence="8 9">
    <name type="scientific">Sinanodonta woodiana</name>
    <name type="common">Chinese pond mussel</name>
    <name type="synonym">Anodonta woodiana</name>
    <dbReference type="NCBI Taxonomy" id="1069815"/>
    <lineage>
        <taxon>Eukaryota</taxon>
        <taxon>Metazoa</taxon>
        <taxon>Spiralia</taxon>
        <taxon>Lophotrochozoa</taxon>
        <taxon>Mollusca</taxon>
        <taxon>Bivalvia</taxon>
        <taxon>Autobranchia</taxon>
        <taxon>Heteroconchia</taxon>
        <taxon>Palaeoheterodonta</taxon>
        <taxon>Unionida</taxon>
        <taxon>Unionoidea</taxon>
        <taxon>Unionidae</taxon>
        <taxon>Unioninae</taxon>
        <taxon>Sinanodonta</taxon>
    </lineage>
</organism>
<keyword evidence="2" id="KW-0732">Signal</keyword>
<protein>
    <recommendedName>
        <fullName evidence="7">EGF-like domain-containing protein</fullName>
    </recommendedName>
</protein>
<evidence type="ECO:0000313" key="8">
    <source>
        <dbReference type="EMBL" id="KAL3858358.1"/>
    </source>
</evidence>
<comment type="caution">
    <text evidence="6">Lacks conserved residue(s) required for the propagation of feature annotation.</text>
</comment>
<dbReference type="PROSITE" id="PS01186">
    <property type="entry name" value="EGF_2"/>
    <property type="match status" value="1"/>
</dbReference>
<dbReference type="PRINTS" id="PR00010">
    <property type="entry name" value="EGFBLOOD"/>
</dbReference>
<dbReference type="InterPro" id="IPR051022">
    <property type="entry name" value="Notch_Cell-Fate_Det"/>
</dbReference>
<name>A0ABD3VCS9_SINWO</name>
<keyword evidence="9" id="KW-1185">Reference proteome</keyword>
<dbReference type="PROSITE" id="PS00022">
    <property type="entry name" value="EGF_1"/>
    <property type="match status" value="1"/>
</dbReference>
<evidence type="ECO:0000256" key="4">
    <source>
        <dbReference type="ARBA" id="ARBA00023157"/>
    </source>
</evidence>
<dbReference type="PANTHER" id="PTHR24049">
    <property type="entry name" value="CRUMBS FAMILY MEMBER"/>
    <property type="match status" value="1"/>
</dbReference>
<dbReference type="Proteomes" id="UP001634394">
    <property type="component" value="Unassembled WGS sequence"/>
</dbReference>
<dbReference type="PROSITE" id="PS50026">
    <property type="entry name" value="EGF_3"/>
    <property type="match status" value="1"/>
</dbReference>
<dbReference type="Gene3D" id="2.10.25.10">
    <property type="entry name" value="Laminin"/>
    <property type="match status" value="1"/>
</dbReference>
<sequence>SVVIAFGVVITSAQCPIGTYDTWSQWSACNASCGGGTQKRWQSLCCPPDASGNWADCRATYNLTEIFQYDVKPCNQLCSHGTFINDRCICDDGYTGLCCSTDIDECASTPCQHGGSCVDGVNRYHCTCVAGFTGSNCET</sequence>
<keyword evidence="1 6" id="KW-0245">EGF-like domain</keyword>
<feature type="non-terminal residue" evidence="8">
    <location>
        <position position="139"/>
    </location>
</feature>
<dbReference type="InterPro" id="IPR000152">
    <property type="entry name" value="EGF-type_Asp/Asn_hydroxyl_site"/>
</dbReference>
<keyword evidence="3" id="KW-0677">Repeat</keyword>
<dbReference type="SUPFAM" id="SSF57196">
    <property type="entry name" value="EGF/Laminin"/>
    <property type="match status" value="1"/>
</dbReference>
<dbReference type="SMART" id="SM00181">
    <property type="entry name" value="EGF"/>
    <property type="match status" value="2"/>
</dbReference>
<feature type="non-terminal residue" evidence="8">
    <location>
        <position position="1"/>
    </location>
</feature>
<dbReference type="InterPro" id="IPR018097">
    <property type="entry name" value="EGF_Ca-bd_CS"/>
</dbReference>
<dbReference type="InterPro" id="IPR000742">
    <property type="entry name" value="EGF"/>
</dbReference>
<dbReference type="SMART" id="SM00209">
    <property type="entry name" value="TSP1"/>
    <property type="match status" value="1"/>
</dbReference>
<evidence type="ECO:0000256" key="6">
    <source>
        <dbReference type="PROSITE-ProRule" id="PRU00076"/>
    </source>
</evidence>
<dbReference type="PROSITE" id="PS50092">
    <property type="entry name" value="TSP1"/>
    <property type="match status" value="1"/>
</dbReference>
<dbReference type="InterPro" id="IPR000884">
    <property type="entry name" value="TSP1_rpt"/>
</dbReference>
<dbReference type="PROSITE" id="PS00010">
    <property type="entry name" value="ASX_HYDROXYL"/>
    <property type="match status" value="1"/>
</dbReference>
<evidence type="ECO:0000256" key="2">
    <source>
        <dbReference type="ARBA" id="ARBA00022729"/>
    </source>
</evidence>
<reference evidence="8 9" key="1">
    <citation type="submission" date="2024-11" db="EMBL/GenBank/DDBJ databases">
        <title>Chromosome-level genome assembly of the freshwater bivalve Anodonta woodiana.</title>
        <authorList>
            <person name="Chen X."/>
        </authorList>
    </citation>
    <scope>NUCLEOTIDE SEQUENCE [LARGE SCALE GENOMIC DNA]</scope>
    <source>
        <strain evidence="8">MN2024</strain>
        <tissue evidence="8">Gills</tissue>
    </source>
</reference>
<evidence type="ECO:0000259" key="7">
    <source>
        <dbReference type="PROSITE" id="PS50026"/>
    </source>
</evidence>
<dbReference type="SMART" id="SM00179">
    <property type="entry name" value="EGF_CA"/>
    <property type="match status" value="1"/>
</dbReference>
<dbReference type="PROSITE" id="PS01187">
    <property type="entry name" value="EGF_CA"/>
    <property type="match status" value="1"/>
</dbReference>
<dbReference type="CDD" id="cd00054">
    <property type="entry name" value="EGF_CA"/>
    <property type="match status" value="1"/>
</dbReference>
<dbReference type="EMBL" id="JBJQND010000013">
    <property type="protein sequence ID" value="KAL3858358.1"/>
    <property type="molecule type" value="Genomic_DNA"/>
</dbReference>
<evidence type="ECO:0000256" key="3">
    <source>
        <dbReference type="ARBA" id="ARBA00022737"/>
    </source>
</evidence>
<dbReference type="Pfam" id="PF00008">
    <property type="entry name" value="EGF"/>
    <property type="match status" value="1"/>
</dbReference>
<accession>A0ABD3VCS9</accession>
<keyword evidence="5" id="KW-0325">Glycoprotein</keyword>
<evidence type="ECO:0000313" key="9">
    <source>
        <dbReference type="Proteomes" id="UP001634394"/>
    </source>
</evidence>
<keyword evidence="4 6" id="KW-1015">Disulfide bond</keyword>
<feature type="domain" description="EGF-like" evidence="7">
    <location>
        <begin position="102"/>
        <end position="138"/>
    </location>
</feature>
<dbReference type="InterPro" id="IPR001881">
    <property type="entry name" value="EGF-like_Ca-bd_dom"/>
</dbReference>
<gene>
    <name evidence="8" type="ORF">ACJMK2_012951</name>
</gene>
<dbReference type="AlphaFoldDB" id="A0ABD3VCS9"/>
<evidence type="ECO:0000256" key="5">
    <source>
        <dbReference type="ARBA" id="ARBA00023180"/>
    </source>
</evidence>